<keyword evidence="7" id="KW-0770">Synapse</keyword>
<protein>
    <submittedName>
        <fullName evidence="20">Uncharacterized protein</fullName>
    </submittedName>
</protein>
<evidence type="ECO:0000256" key="8">
    <source>
        <dbReference type="ARBA" id="ARBA00023065"/>
    </source>
</evidence>
<organism evidence="20 21">
    <name type="scientific">Molorchus minor</name>
    <dbReference type="NCBI Taxonomy" id="1323400"/>
    <lineage>
        <taxon>Eukaryota</taxon>
        <taxon>Metazoa</taxon>
        <taxon>Ecdysozoa</taxon>
        <taxon>Arthropoda</taxon>
        <taxon>Hexapoda</taxon>
        <taxon>Insecta</taxon>
        <taxon>Pterygota</taxon>
        <taxon>Neoptera</taxon>
        <taxon>Endopterygota</taxon>
        <taxon>Coleoptera</taxon>
        <taxon>Polyphaga</taxon>
        <taxon>Cucujiformia</taxon>
        <taxon>Chrysomeloidea</taxon>
        <taxon>Cerambycidae</taxon>
        <taxon>Lamiinae</taxon>
        <taxon>Monochamini</taxon>
        <taxon>Molorchus</taxon>
    </lineage>
</organism>
<evidence type="ECO:0000256" key="9">
    <source>
        <dbReference type="ARBA" id="ARBA00023136"/>
    </source>
</evidence>
<keyword evidence="6 17" id="KW-1133">Transmembrane helix</keyword>
<proteinExistence type="inferred from homology"/>
<keyword evidence="9 17" id="KW-0472">Membrane</keyword>
<dbReference type="InterPro" id="IPR028082">
    <property type="entry name" value="Peripla_BP_I"/>
</dbReference>
<dbReference type="Gene3D" id="3.40.190.10">
    <property type="entry name" value="Periplasmic binding protein-like II"/>
    <property type="match status" value="2"/>
</dbReference>
<evidence type="ECO:0000259" key="18">
    <source>
        <dbReference type="SMART" id="SM00079"/>
    </source>
</evidence>
<evidence type="ECO:0000256" key="15">
    <source>
        <dbReference type="ARBA" id="ARBA00034100"/>
    </source>
</evidence>
<keyword evidence="14" id="KW-0407">Ion channel</keyword>
<dbReference type="InterPro" id="IPR019594">
    <property type="entry name" value="Glu/Gly-bd"/>
</dbReference>
<evidence type="ECO:0000259" key="19">
    <source>
        <dbReference type="SMART" id="SM00918"/>
    </source>
</evidence>
<keyword evidence="13" id="KW-1071">Ligand-gated ion channel</keyword>
<dbReference type="PRINTS" id="PR00177">
    <property type="entry name" value="NMDARECEPTOR"/>
</dbReference>
<feature type="transmembrane region" description="Helical" evidence="17">
    <location>
        <begin position="591"/>
        <end position="609"/>
    </location>
</feature>
<feature type="domain" description="Ionotropic glutamate receptor L-glutamate and glycine-binding" evidence="19">
    <location>
        <begin position="470"/>
        <end position="535"/>
    </location>
</feature>
<feature type="domain" description="Ionotropic glutamate receptor C-terminal" evidence="18">
    <location>
        <begin position="460"/>
        <end position="835"/>
    </location>
</feature>
<dbReference type="SUPFAM" id="SSF53850">
    <property type="entry name" value="Periplasmic binding protein-like II"/>
    <property type="match status" value="1"/>
</dbReference>
<evidence type="ECO:0000256" key="5">
    <source>
        <dbReference type="ARBA" id="ARBA00022692"/>
    </source>
</evidence>
<feature type="transmembrane region" description="Helical" evidence="17">
    <location>
        <begin position="667"/>
        <end position="687"/>
    </location>
</feature>
<keyword evidence="11" id="KW-0325">Glycoprotein</keyword>
<accession>A0ABQ9JX95</accession>
<keyword evidence="5 17" id="KW-0812">Transmembrane</keyword>
<dbReference type="EMBL" id="JAPWTJ010000122">
    <property type="protein sequence ID" value="KAJ8982466.1"/>
    <property type="molecule type" value="Genomic_DNA"/>
</dbReference>
<dbReference type="Gene3D" id="3.40.50.2300">
    <property type="match status" value="2"/>
</dbReference>
<evidence type="ECO:0000256" key="6">
    <source>
        <dbReference type="ARBA" id="ARBA00022989"/>
    </source>
</evidence>
<evidence type="ECO:0000313" key="20">
    <source>
        <dbReference type="EMBL" id="KAJ8982466.1"/>
    </source>
</evidence>
<dbReference type="InterPro" id="IPR015683">
    <property type="entry name" value="Ionotropic_Glu_rcpt"/>
</dbReference>
<evidence type="ECO:0000256" key="10">
    <source>
        <dbReference type="ARBA" id="ARBA00023170"/>
    </source>
</evidence>
<feature type="compositionally biased region" description="Basic residues" evidence="16">
    <location>
        <begin position="959"/>
        <end position="968"/>
    </location>
</feature>
<reference evidence="20" key="1">
    <citation type="journal article" date="2023" name="Insect Mol. Biol.">
        <title>Genome sequencing provides insights into the evolution of gene families encoding plant cell wall-degrading enzymes in longhorned beetles.</title>
        <authorList>
            <person name="Shin N.R."/>
            <person name="Okamura Y."/>
            <person name="Kirsch R."/>
            <person name="Pauchet Y."/>
        </authorList>
    </citation>
    <scope>NUCLEOTIDE SEQUENCE</scope>
    <source>
        <strain evidence="20">MMC_N1</strain>
    </source>
</reference>
<comment type="similarity">
    <text evidence="2">Belongs to the glutamate-gated ion channel (TC 1.A.10.1) family.</text>
</comment>
<keyword evidence="4" id="KW-1003">Cell membrane</keyword>
<evidence type="ECO:0000256" key="1">
    <source>
        <dbReference type="ARBA" id="ARBA00004651"/>
    </source>
</evidence>
<evidence type="ECO:0000256" key="12">
    <source>
        <dbReference type="ARBA" id="ARBA00023257"/>
    </source>
</evidence>
<dbReference type="Pfam" id="PF00060">
    <property type="entry name" value="Lig_chan"/>
    <property type="match status" value="1"/>
</dbReference>
<dbReference type="PANTHER" id="PTHR18966">
    <property type="entry name" value="IONOTROPIC GLUTAMATE RECEPTOR"/>
    <property type="match status" value="1"/>
</dbReference>
<name>A0ABQ9JX95_9CUCU</name>
<keyword evidence="3" id="KW-0813">Transport</keyword>
<evidence type="ECO:0000256" key="17">
    <source>
        <dbReference type="SAM" id="Phobius"/>
    </source>
</evidence>
<keyword evidence="8" id="KW-0406">Ion transport</keyword>
<keyword evidence="21" id="KW-1185">Reference proteome</keyword>
<dbReference type="InterPro" id="IPR001508">
    <property type="entry name" value="Iono_Glu_rcpt_met"/>
</dbReference>
<feature type="transmembrane region" description="Helical" evidence="17">
    <location>
        <begin position="861"/>
        <end position="882"/>
    </location>
</feature>
<keyword evidence="10" id="KW-0675">Receptor</keyword>
<evidence type="ECO:0000256" key="16">
    <source>
        <dbReference type="SAM" id="MobiDB-lite"/>
    </source>
</evidence>
<dbReference type="Gene3D" id="1.10.287.70">
    <property type="match status" value="1"/>
</dbReference>
<evidence type="ECO:0000256" key="13">
    <source>
        <dbReference type="ARBA" id="ARBA00023286"/>
    </source>
</evidence>
<comment type="caution">
    <text evidence="20">The sequence shown here is derived from an EMBL/GenBank/DDBJ whole genome shotgun (WGS) entry which is preliminary data.</text>
</comment>
<gene>
    <name evidence="20" type="ORF">NQ317_000424</name>
</gene>
<evidence type="ECO:0000256" key="11">
    <source>
        <dbReference type="ARBA" id="ARBA00023180"/>
    </source>
</evidence>
<evidence type="ECO:0000256" key="4">
    <source>
        <dbReference type="ARBA" id="ARBA00022475"/>
    </source>
</evidence>
<dbReference type="Pfam" id="PF10613">
    <property type="entry name" value="Lig_chan-Glu_bd"/>
    <property type="match status" value="1"/>
</dbReference>
<sequence length="968" mass="109360">MGRQFWGGNCHILPPHEVGTGEQYPSRSLSELRRGDIFSKSSDFQRYPGASTFRGSFDYLTDYLPIFRDFSLRKMIYSLGAIFDSENTDQRDAAIQAFEAAINDINDADYDFIFEGEVEVISYDDPHEAMSVTCSLLENGIIAIFGPSSEENSNVIQSICDLKEIPHIEVRWDDHPQNGTIINLHPFPDVLTRTYISIIDAWGWKDFVILYENNESLQRVGELLKSYLPAKHRIVVRRLNPVDGYINLLKDLRNSGATHFVLDCSLEILEEVLRQAQKVGLMTSEHNYIITNLDLHTIELEPYQHSDTNITGMAFVNPLDGDLVKVANQIYPGYGEFAGWRMRLEEALIYDAVRMFAEGINAAKPLSPVASTGCDEDTEDKFSSGTSIINFMRTLEYKGLTGVLKFDVTGFRTSFGLDILNLKEGGITVIGSWDSTEEPRKQLKILGKPLHDIEDMSNLTFTVIICLTEPYGMQKFSTTALKGNDRYEGFAIDIIHELSLMRGFNYTIIIEPNANNGKFDDDTGRWVGMLGDVIYGRADLAIADLTITTGRERGVDFTYPFMMVGISILYEKPKKAPPSFFSFADPFSFEVWKLLMVACPGVSVILFILGRISPTEWENPYPCIEEPEFLVNQLDLRNSFWFMTGAILQQGSEIELKSISTRMVAGMWWFFTLLMVASYTANLAAFLTTESPDNHFTTFEELVDNAEARQITYGAKAKGATETFFSDKANSTDPYYRRAWEFMRSHYNEVMAADNDVAVKMAEKGHYAFFMESSSIEYVTQRHCNLNKVGKELDEKGYGIAMRKNQPYRNSLNTAILELQSSGEIEKLRRRWWNEKRGGGQCAGDDAEEAAALDLKNVGGVFWVTVGGMLFAIPLALFEAVLNTKRQSRRSKRPFKTALKDEAQFYLKLGEMVKPVVYSNGEEGESCNNKSQDKELPYEMVSKFPSVDTVESNQSGSGKTKKSKKEKI</sequence>
<feature type="region of interest" description="Disordered" evidence="16">
    <location>
        <begin position="944"/>
        <end position="968"/>
    </location>
</feature>
<dbReference type="InterPro" id="IPR001320">
    <property type="entry name" value="Iontro_rcpt_C"/>
</dbReference>
<dbReference type="Proteomes" id="UP001162164">
    <property type="component" value="Unassembled WGS sequence"/>
</dbReference>
<comment type="subcellular location">
    <subcellularLocation>
        <location evidence="1">Cell membrane</location>
        <topology evidence="1">Multi-pass membrane protein</topology>
    </subcellularLocation>
    <subcellularLocation>
        <location evidence="15">Postsynaptic cell membrane</location>
    </subcellularLocation>
</comment>
<dbReference type="SMART" id="SM00918">
    <property type="entry name" value="Lig_chan-Glu_bd"/>
    <property type="match status" value="1"/>
</dbReference>
<evidence type="ECO:0000313" key="21">
    <source>
        <dbReference type="Proteomes" id="UP001162164"/>
    </source>
</evidence>
<evidence type="ECO:0000256" key="3">
    <source>
        <dbReference type="ARBA" id="ARBA00022448"/>
    </source>
</evidence>
<evidence type="ECO:0000256" key="7">
    <source>
        <dbReference type="ARBA" id="ARBA00023018"/>
    </source>
</evidence>
<dbReference type="SMART" id="SM00079">
    <property type="entry name" value="PBPe"/>
    <property type="match status" value="1"/>
</dbReference>
<dbReference type="Pfam" id="PF01094">
    <property type="entry name" value="ANF_receptor"/>
    <property type="match status" value="1"/>
</dbReference>
<keyword evidence="12" id="KW-0628">Postsynaptic cell membrane</keyword>
<dbReference type="SUPFAM" id="SSF53822">
    <property type="entry name" value="Periplasmic binding protein-like I"/>
    <property type="match status" value="1"/>
</dbReference>
<evidence type="ECO:0000256" key="2">
    <source>
        <dbReference type="ARBA" id="ARBA00008685"/>
    </source>
</evidence>
<dbReference type="CDD" id="cd06382">
    <property type="entry name" value="PBP1_iGluR_Kainate"/>
    <property type="match status" value="1"/>
</dbReference>
<dbReference type="InterPro" id="IPR001828">
    <property type="entry name" value="ANF_lig-bd_rcpt"/>
</dbReference>
<evidence type="ECO:0000256" key="14">
    <source>
        <dbReference type="ARBA" id="ARBA00023303"/>
    </source>
</evidence>